<evidence type="ECO:0000313" key="3">
    <source>
        <dbReference type="Proteomes" id="UP000004982"/>
    </source>
</evidence>
<organism evidence="2 3">
    <name type="scientific">Neisseria macacae ATCC 33926</name>
    <dbReference type="NCBI Taxonomy" id="997348"/>
    <lineage>
        <taxon>Bacteria</taxon>
        <taxon>Pseudomonadati</taxon>
        <taxon>Pseudomonadota</taxon>
        <taxon>Betaproteobacteria</taxon>
        <taxon>Neisseriales</taxon>
        <taxon>Neisseriaceae</taxon>
        <taxon>Neisseria</taxon>
    </lineage>
</organism>
<protein>
    <submittedName>
        <fullName evidence="2">Uncharacterized protein</fullName>
    </submittedName>
</protein>
<evidence type="ECO:0000256" key="1">
    <source>
        <dbReference type="SAM" id="Phobius"/>
    </source>
</evidence>
<keyword evidence="1" id="KW-1133">Transmembrane helix</keyword>
<gene>
    <name evidence="2" type="ORF">HMPREF9418_0599</name>
</gene>
<keyword evidence="1" id="KW-0472">Membrane</keyword>
<name>A0AA36ULJ3_9NEIS</name>
<dbReference type="EMBL" id="AFQE01000031">
    <property type="protein sequence ID" value="EGQ77915.1"/>
    <property type="molecule type" value="Genomic_DNA"/>
</dbReference>
<dbReference type="AlphaFoldDB" id="A0AA36ULJ3"/>
<accession>A0AA36ULJ3</accession>
<sequence length="39" mass="4749">TPPWFKVNPLYYIIFIGFLYIIPRCFTILTLYFDNKGFL</sequence>
<feature type="transmembrane region" description="Helical" evidence="1">
    <location>
        <begin position="12"/>
        <end position="33"/>
    </location>
</feature>
<reference evidence="2 3" key="1">
    <citation type="submission" date="2011-05" db="EMBL/GenBank/DDBJ databases">
        <authorList>
            <person name="Muzny D."/>
            <person name="Qin X."/>
            <person name="Deng J."/>
            <person name="Jiang H."/>
            <person name="Liu Y."/>
            <person name="Qu J."/>
            <person name="Song X.-Z."/>
            <person name="Zhang L."/>
            <person name="Thornton R."/>
            <person name="Coyle M."/>
            <person name="Francisco L."/>
            <person name="Jackson L."/>
            <person name="Javaid M."/>
            <person name="Korchina V."/>
            <person name="Kovar C."/>
            <person name="Mata R."/>
            <person name="Mathew T."/>
            <person name="Ngo R."/>
            <person name="Nguyen L."/>
            <person name="Nguyen N."/>
            <person name="Okwuonu G."/>
            <person name="Ongeri F."/>
            <person name="Pham C."/>
            <person name="Simmons D."/>
            <person name="Wilczek-Boney K."/>
            <person name="Hale W."/>
            <person name="Jakkamsetti A."/>
            <person name="Pham P."/>
            <person name="Ruth R."/>
            <person name="San Lucas F."/>
            <person name="Warren J."/>
            <person name="Zhang J."/>
            <person name="Zhao Z."/>
            <person name="Zhou C."/>
            <person name="Zhu D."/>
            <person name="Lee S."/>
            <person name="Bess C."/>
            <person name="Blankenburg K."/>
            <person name="Forbes L."/>
            <person name="Fu Q."/>
            <person name="Gubbala S."/>
            <person name="Hirani K."/>
            <person name="Jayaseelan J.C."/>
            <person name="Lara F."/>
            <person name="Munidasa M."/>
            <person name="Palculict T."/>
            <person name="Patil S."/>
            <person name="Pu L.-L."/>
            <person name="Saada N."/>
            <person name="Tang L."/>
            <person name="Weissenberger G."/>
            <person name="Zhu Y."/>
            <person name="Hemphill L."/>
            <person name="Shang Y."/>
            <person name="Youmans B."/>
            <person name="Ayvaz T."/>
            <person name="Ross M."/>
            <person name="Santibanez J."/>
            <person name="Aqrawi P."/>
            <person name="Gross S."/>
            <person name="Joshi V."/>
            <person name="Fowler G."/>
            <person name="Nazareth L."/>
            <person name="Reid J."/>
            <person name="Worley K."/>
            <person name="Petrosino J."/>
            <person name="Highlander S."/>
            <person name="Gibbs R."/>
        </authorList>
    </citation>
    <scope>NUCLEOTIDE SEQUENCE [LARGE SCALE GENOMIC DNA]</scope>
    <source>
        <strain evidence="2 3">ATCC 33926</strain>
    </source>
</reference>
<keyword evidence="1" id="KW-0812">Transmembrane</keyword>
<comment type="caution">
    <text evidence="2">The sequence shown here is derived from an EMBL/GenBank/DDBJ whole genome shotgun (WGS) entry which is preliminary data.</text>
</comment>
<dbReference type="Proteomes" id="UP000004982">
    <property type="component" value="Unassembled WGS sequence"/>
</dbReference>
<evidence type="ECO:0000313" key="2">
    <source>
        <dbReference type="EMBL" id="EGQ77915.1"/>
    </source>
</evidence>
<proteinExistence type="predicted"/>
<feature type="non-terminal residue" evidence="2">
    <location>
        <position position="1"/>
    </location>
</feature>